<dbReference type="EMBL" id="CP041186">
    <property type="protein sequence ID" value="QDG53593.1"/>
    <property type="molecule type" value="Genomic_DNA"/>
</dbReference>
<dbReference type="GO" id="GO:0003824">
    <property type="term" value="F:catalytic activity"/>
    <property type="evidence" value="ECO:0007669"/>
    <property type="project" value="InterPro"/>
</dbReference>
<dbReference type="Pfam" id="PF03372">
    <property type="entry name" value="Exo_endo_phos"/>
    <property type="match status" value="1"/>
</dbReference>
<dbReference type="PROSITE" id="PS51318">
    <property type="entry name" value="TAT"/>
    <property type="match status" value="1"/>
</dbReference>
<evidence type="ECO:0000313" key="2">
    <source>
        <dbReference type="EMBL" id="QDG53593.1"/>
    </source>
</evidence>
<protein>
    <recommendedName>
        <fullName evidence="1">Endonuclease/exonuclease/phosphatase domain-containing protein</fullName>
    </recommendedName>
</protein>
<proteinExistence type="predicted"/>
<dbReference type="GO" id="GO:0006506">
    <property type="term" value="P:GPI anchor biosynthetic process"/>
    <property type="evidence" value="ECO:0007669"/>
    <property type="project" value="TreeGrafter"/>
</dbReference>
<dbReference type="Gene3D" id="3.60.10.10">
    <property type="entry name" value="Endonuclease/exonuclease/phosphatase"/>
    <property type="match status" value="1"/>
</dbReference>
<evidence type="ECO:0000259" key="1">
    <source>
        <dbReference type="Pfam" id="PF03372"/>
    </source>
</evidence>
<dbReference type="InterPro" id="IPR006311">
    <property type="entry name" value="TAT_signal"/>
</dbReference>
<reference evidence="2 3" key="1">
    <citation type="submission" date="2019-06" db="EMBL/GenBank/DDBJ databases">
        <title>Persicimonas caeni gen. nov., sp. nov., a predatory bacterium isolated from solar saltern.</title>
        <authorList>
            <person name="Wang S."/>
        </authorList>
    </citation>
    <scope>NUCLEOTIDE SEQUENCE [LARGE SCALE GENOMIC DNA]</scope>
    <source>
        <strain evidence="2 3">YN101</strain>
    </source>
</reference>
<accession>A0A5B8YAW7</accession>
<dbReference type="GO" id="GO:0016020">
    <property type="term" value="C:membrane"/>
    <property type="evidence" value="ECO:0007669"/>
    <property type="project" value="GOC"/>
</dbReference>
<dbReference type="RefSeq" id="WP_141200047.1">
    <property type="nucleotide sequence ID" value="NZ_CP041186.1"/>
</dbReference>
<dbReference type="Proteomes" id="UP000315995">
    <property type="component" value="Chromosome"/>
</dbReference>
<dbReference type="PANTHER" id="PTHR14859:SF15">
    <property type="entry name" value="ENDONUCLEASE_EXONUCLEASE_PHOSPHATASE DOMAIN-CONTAINING PROTEIN"/>
    <property type="match status" value="1"/>
</dbReference>
<feature type="domain" description="Endonuclease/exonuclease/phosphatase" evidence="1">
    <location>
        <begin position="82"/>
        <end position="286"/>
    </location>
</feature>
<evidence type="ECO:0000313" key="3">
    <source>
        <dbReference type="Proteomes" id="UP000315995"/>
    </source>
</evidence>
<dbReference type="OrthoDB" id="9813425at2"/>
<sequence length="295" mass="32417">MGDDLTKSKGLSRRGFLRGMIGAAAGVGALSSGCGMLSTDIGPIAVRHPSWHDDARLRADRVDPIRLKVVSYNVAHWKGGDGKTDAQRIVDVLAPLEPDVIALQETDMARVDGTDQPRLDYIAQALGHQVITVPDEDAGYCYRRNALMTRFPINEVNCIDISRPGRDKRGLLEAELMVGDEIVRVIGTHLGLDSDERARQITDLLNWLFGRPKHRGAVVMGDFNEWFGGSANFAALERYLGESRGPSTFPAEAPLFHLDRIWSNPVDGIKKVGVPRNALTKIASDHLPIWAHVEL</sequence>
<dbReference type="InterPro" id="IPR036691">
    <property type="entry name" value="Endo/exonu/phosph_ase_sf"/>
</dbReference>
<organism evidence="2 3">
    <name type="scientific">Persicimonas caeni</name>
    <dbReference type="NCBI Taxonomy" id="2292766"/>
    <lineage>
        <taxon>Bacteria</taxon>
        <taxon>Deltaproteobacteria</taxon>
        <taxon>Bradymonadales</taxon>
        <taxon>Bradymonadaceae</taxon>
        <taxon>Persicimonas</taxon>
    </lineage>
</organism>
<name>A0A4Y6PZA0_PERCE</name>
<dbReference type="AlphaFoldDB" id="A0A4Y6PZA0"/>
<accession>A0A4Y6PZA0</accession>
<keyword evidence="3" id="KW-1185">Reference proteome</keyword>
<dbReference type="PROSITE" id="PS51257">
    <property type="entry name" value="PROKAR_LIPOPROTEIN"/>
    <property type="match status" value="1"/>
</dbReference>
<gene>
    <name evidence="2" type="ORF">FIV42_23465</name>
</gene>
<dbReference type="PANTHER" id="PTHR14859">
    <property type="entry name" value="CALCOFLUOR WHITE HYPERSENSITIVE PROTEIN PRECURSOR"/>
    <property type="match status" value="1"/>
</dbReference>
<dbReference type="SUPFAM" id="SSF56219">
    <property type="entry name" value="DNase I-like"/>
    <property type="match status" value="1"/>
</dbReference>
<dbReference type="InterPro" id="IPR051916">
    <property type="entry name" value="GPI-anchor_lipid_remodeler"/>
</dbReference>
<dbReference type="InterPro" id="IPR005135">
    <property type="entry name" value="Endo/exonuclease/phosphatase"/>
</dbReference>